<evidence type="ECO:0000256" key="7">
    <source>
        <dbReference type="ARBA" id="ARBA00023136"/>
    </source>
</evidence>
<dbReference type="PANTHER" id="PTHR24223">
    <property type="entry name" value="ATP-BINDING CASSETTE SUB-FAMILY C"/>
    <property type="match status" value="1"/>
</dbReference>
<dbReference type="SUPFAM" id="SSF52540">
    <property type="entry name" value="P-loop containing nucleoside triphosphate hydrolases"/>
    <property type="match status" value="2"/>
</dbReference>
<dbReference type="Pfam" id="PF00664">
    <property type="entry name" value="ABC_membrane"/>
    <property type="match status" value="2"/>
</dbReference>
<feature type="transmembrane region" description="Helical" evidence="9">
    <location>
        <begin position="63"/>
        <end position="87"/>
    </location>
</feature>
<dbReference type="InterPro" id="IPR036640">
    <property type="entry name" value="ABC1_TM_sf"/>
</dbReference>
<dbReference type="SMART" id="SM00382">
    <property type="entry name" value="AAA"/>
    <property type="match status" value="2"/>
</dbReference>
<dbReference type="PANTHER" id="PTHR24223:SF448">
    <property type="entry name" value="FI20146P1-RELATED"/>
    <property type="match status" value="1"/>
</dbReference>
<feature type="transmembrane region" description="Helical" evidence="9">
    <location>
        <begin position="641"/>
        <end position="663"/>
    </location>
</feature>
<dbReference type="InterPro" id="IPR050173">
    <property type="entry name" value="ABC_transporter_C-like"/>
</dbReference>
<dbReference type="GO" id="GO:0005524">
    <property type="term" value="F:ATP binding"/>
    <property type="evidence" value="ECO:0007669"/>
    <property type="project" value="UniProtKB-KW"/>
</dbReference>
<evidence type="ECO:0000313" key="12">
    <source>
        <dbReference type="EMBL" id="CAD7453334.1"/>
    </source>
</evidence>
<evidence type="ECO:0000256" key="2">
    <source>
        <dbReference type="ARBA" id="ARBA00022448"/>
    </source>
</evidence>
<dbReference type="PROSITE" id="PS00211">
    <property type="entry name" value="ABC_TRANSPORTER_1"/>
    <property type="match status" value="1"/>
</dbReference>
<dbReference type="InterPro" id="IPR017871">
    <property type="entry name" value="ABC_transporter-like_CS"/>
</dbReference>
<evidence type="ECO:0000256" key="5">
    <source>
        <dbReference type="ARBA" id="ARBA00022840"/>
    </source>
</evidence>
<feature type="region of interest" description="Disordered" evidence="8">
    <location>
        <begin position="952"/>
        <end position="971"/>
    </location>
</feature>
<feature type="transmembrane region" description="Helical" evidence="9">
    <location>
        <begin position="498"/>
        <end position="521"/>
    </location>
</feature>
<dbReference type="SUPFAM" id="SSF90123">
    <property type="entry name" value="ABC transporter transmembrane region"/>
    <property type="match status" value="2"/>
</dbReference>
<keyword evidence="4" id="KW-0547">Nucleotide-binding</keyword>
<feature type="domain" description="ABC transporter" evidence="10">
    <location>
        <begin position="158"/>
        <end position="384"/>
    </location>
</feature>
<dbReference type="InterPro" id="IPR011527">
    <property type="entry name" value="ABC1_TM_dom"/>
</dbReference>
<dbReference type="Gene3D" id="3.40.50.300">
    <property type="entry name" value="P-loop containing nucleotide triphosphate hydrolases"/>
    <property type="match status" value="2"/>
</dbReference>
<dbReference type="Gene3D" id="1.20.1560.10">
    <property type="entry name" value="ABC transporter type 1, transmembrane domain"/>
    <property type="match status" value="3"/>
</dbReference>
<evidence type="ECO:0008006" key="13">
    <source>
        <dbReference type="Google" id="ProtNLM"/>
    </source>
</evidence>
<evidence type="ECO:0000256" key="9">
    <source>
        <dbReference type="SAM" id="Phobius"/>
    </source>
</evidence>
<dbReference type="FunFam" id="1.20.1560.10:FF:000229">
    <property type="entry name" value="ABC transporter, putative"/>
    <property type="match status" value="1"/>
</dbReference>
<dbReference type="CDD" id="cd03250">
    <property type="entry name" value="ABCC_MRP_domain1"/>
    <property type="match status" value="1"/>
</dbReference>
<evidence type="ECO:0000256" key="1">
    <source>
        <dbReference type="ARBA" id="ARBA00004370"/>
    </source>
</evidence>
<feature type="transmembrane region" description="Helical" evidence="9">
    <location>
        <begin position="614"/>
        <end position="635"/>
    </location>
</feature>
<proteinExistence type="predicted"/>
<dbReference type="GO" id="GO:0016020">
    <property type="term" value="C:membrane"/>
    <property type="evidence" value="ECO:0007669"/>
    <property type="project" value="UniProtKB-SubCell"/>
</dbReference>
<dbReference type="CDD" id="cd03244">
    <property type="entry name" value="ABCC_MRP_domain2"/>
    <property type="match status" value="1"/>
</dbReference>
<dbReference type="GO" id="GO:0016887">
    <property type="term" value="F:ATP hydrolysis activity"/>
    <property type="evidence" value="ECO:0007669"/>
    <property type="project" value="InterPro"/>
</dbReference>
<gene>
    <name evidence="12" type="ORF">TTEB3V08_LOCUS1479</name>
</gene>
<keyword evidence="6 9" id="KW-1133">Transmembrane helix</keyword>
<organism evidence="12">
    <name type="scientific">Timema tahoe</name>
    <dbReference type="NCBI Taxonomy" id="61484"/>
    <lineage>
        <taxon>Eukaryota</taxon>
        <taxon>Metazoa</taxon>
        <taxon>Ecdysozoa</taxon>
        <taxon>Arthropoda</taxon>
        <taxon>Hexapoda</taxon>
        <taxon>Insecta</taxon>
        <taxon>Pterygota</taxon>
        <taxon>Neoptera</taxon>
        <taxon>Polyneoptera</taxon>
        <taxon>Phasmatodea</taxon>
        <taxon>Timematodea</taxon>
        <taxon>Timematoidea</taxon>
        <taxon>Timematidae</taxon>
        <taxon>Timema</taxon>
    </lineage>
</organism>
<keyword evidence="2" id="KW-0813">Transport</keyword>
<evidence type="ECO:0000256" key="6">
    <source>
        <dbReference type="ARBA" id="ARBA00022989"/>
    </source>
</evidence>
<dbReference type="InterPro" id="IPR003593">
    <property type="entry name" value="AAA+_ATPase"/>
</dbReference>
<protein>
    <recommendedName>
        <fullName evidence="13">Multidrug resistance-associated protein lethal(2)03659</fullName>
    </recommendedName>
</protein>
<evidence type="ECO:0000256" key="3">
    <source>
        <dbReference type="ARBA" id="ARBA00022692"/>
    </source>
</evidence>
<dbReference type="FunFam" id="3.40.50.300:FF:000482">
    <property type="entry name" value="Multidrug resistance-associated protein member 4"/>
    <property type="match status" value="1"/>
</dbReference>
<feature type="domain" description="ABC transmembrane type-1" evidence="11">
    <location>
        <begin position="561"/>
        <end position="671"/>
    </location>
</feature>
<dbReference type="PROSITE" id="PS50929">
    <property type="entry name" value="ABC_TM1F"/>
    <property type="match status" value="2"/>
</dbReference>
<reference evidence="12" key="1">
    <citation type="submission" date="2020-11" db="EMBL/GenBank/DDBJ databases">
        <authorList>
            <person name="Tran Van P."/>
        </authorList>
    </citation>
    <scope>NUCLEOTIDE SEQUENCE</scope>
</reference>
<keyword evidence="5" id="KW-0067">ATP-binding</keyword>
<dbReference type="PROSITE" id="PS50893">
    <property type="entry name" value="ABC_TRANSPORTER_2"/>
    <property type="match status" value="2"/>
</dbReference>
<dbReference type="InterPro" id="IPR003439">
    <property type="entry name" value="ABC_transporter-like_ATP-bd"/>
</dbReference>
<accession>A0A7R9FGR4</accession>
<evidence type="ECO:0000259" key="11">
    <source>
        <dbReference type="PROSITE" id="PS50929"/>
    </source>
</evidence>
<name>A0A7R9FGR4_9NEOP</name>
<sequence>MLTASLRMKTAGRTDERVRQMNEIISGIEVIKMYAWETPFAQLVETARKLEIKSIRASSYIRGVILSFVMFTTRVAIFICVLSYVLMGNPITAEKVFVVTSFYNILRQTMTVFFPQGVAQFAEVSVSVQRLETFLLAEETRVKRPTSVNVNLIHLNAMKGLSIFNASATWVNNLAEPTLKEISLSVEPNKLIAVIGPVGAGKTSLLHMMLGELPVTSGYISVNGLMSFASQEPWLFAGSVRQNILFGQQFDRERYFEVVKVCSLQRDFTLLPYGDKTIVGDKGISLSGGQRARINLARACYKDADIYLLDDPLSAVDAHVGTELFELCIKGYLRPKGCVLITHQIQYLKLVDNIIIMNNGRIEGRGTYHELHESGLNFAKILEESRNEETVKDEKDMHPLEPIIRRISFSSTLHTSPSELPTADPVEVTEMRTMGKVSGDVFLSYFKSGAKGCVIAFMFFMCILAQFFASSCDMWITQWTNMEETKTAQKHGISVKKVWINLSTMDCIFVYTALTAALIIVSLSRSILFFTICMRASVNLHNTMFVSITRAKMWFFNNNPAARSPVFSHLGASLRGLTTIRAFGAQEILEKEFDCHQDLHSSAWFLFIASSRTFGFWLDIVCLIYISIVTLSFLVFDNMAFGGNVGLAITQCIGLTGMFQWGMRQSAEVENQMTSVERVLEYTKVEHEPAFDSTEGGTGAGKSSMIAAMFRLAELDGQIVIDGIDTCSIGLHDLRLKLSIIPQEPVLFSGTMRGNLDPFNNFQDVVLWQALEEAVLGLCRVANIHTDRTVLKAVLGLCRVATIHTDRTVLRSCWDCVVEMKDVVKNLVGGLNSKMCEGGSNFSVGQRQLVCLARAIVRNNKILVLDEATANVDPQTDNLIQSTIRRNFSNCTVLTIAHRLNTVMDSDRVMVMDAGTMVEFDHPFLLLKNKNGFLFRMVQQTGSSMRSLLRTAEQEKPPPVHPTEIRTSISSSSAVELNTTSALANYATEAGIVKKRLPDASPGPVSTKWFRLPVPKVKEACMMFLCHILAAPSLGTVDKKDIADYFRSNKFHDFLTHFGMPLSNQPEGRELSTNSCDKFRILHNMKVIYDVSKEEGREVLRITICWECPDTDTMELKKQRAAPLGVTYDSHHGPEAVTKDSPSVVNARCCYNLFPSRDHRWMPVRVHAG</sequence>
<dbReference type="EMBL" id="OE000304">
    <property type="protein sequence ID" value="CAD7453334.1"/>
    <property type="molecule type" value="Genomic_DNA"/>
</dbReference>
<keyword evidence="3 9" id="KW-0812">Transmembrane</keyword>
<evidence type="ECO:0000256" key="8">
    <source>
        <dbReference type="SAM" id="MobiDB-lite"/>
    </source>
</evidence>
<keyword evidence="7 9" id="KW-0472">Membrane</keyword>
<feature type="domain" description="ABC transmembrane type-1" evidence="11">
    <location>
        <begin position="1"/>
        <end position="116"/>
    </location>
</feature>
<feature type="transmembrane region" description="Helical" evidence="9">
    <location>
        <begin position="454"/>
        <end position="477"/>
    </location>
</feature>
<feature type="domain" description="ABC transporter" evidence="10">
    <location>
        <begin position="664"/>
        <end position="939"/>
    </location>
</feature>
<dbReference type="GO" id="GO:0140359">
    <property type="term" value="F:ABC-type transporter activity"/>
    <property type="evidence" value="ECO:0007669"/>
    <property type="project" value="InterPro"/>
</dbReference>
<dbReference type="InterPro" id="IPR027417">
    <property type="entry name" value="P-loop_NTPase"/>
</dbReference>
<dbReference type="AlphaFoldDB" id="A0A7R9FGR4"/>
<evidence type="ECO:0000259" key="10">
    <source>
        <dbReference type="PROSITE" id="PS50893"/>
    </source>
</evidence>
<evidence type="ECO:0000256" key="4">
    <source>
        <dbReference type="ARBA" id="ARBA00022741"/>
    </source>
</evidence>
<dbReference type="Pfam" id="PF00005">
    <property type="entry name" value="ABC_tran"/>
    <property type="match status" value="2"/>
</dbReference>
<comment type="subcellular location">
    <subcellularLocation>
        <location evidence="1">Membrane</location>
    </subcellularLocation>
</comment>